<feature type="transmembrane region" description="Helical" evidence="6">
    <location>
        <begin position="369"/>
        <end position="389"/>
    </location>
</feature>
<organism evidence="8 10">
    <name type="scientific">Sporothrix curviconia</name>
    <dbReference type="NCBI Taxonomy" id="1260050"/>
    <lineage>
        <taxon>Eukaryota</taxon>
        <taxon>Fungi</taxon>
        <taxon>Dikarya</taxon>
        <taxon>Ascomycota</taxon>
        <taxon>Pezizomycotina</taxon>
        <taxon>Sordariomycetes</taxon>
        <taxon>Sordariomycetidae</taxon>
        <taxon>Ophiostomatales</taxon>
        <taxon>Ophiostomataceae</taxon>
        <taxon>Sporothrix</taxon>
    </lineage>
</organism>
<comment type="caution">
    <text evidence="8">The sequence shown here is derived from an EMBL/GenBank/DDBJ whole genome shotgun (WGS) entry which is preliminary data.</text>
</comment>
<dbReference type="Proteomes" id="UP001642405">
    <property type="component" value="Unassembled WGS sequence"/>
</dbReference>
<feature type="transmembrane region" description="Helical" evidence="6">
    <location>
        <begin position="189"/>
        <end position="211"/>
    </location>
</feature>
<evidence type="ECO:0000313" key="9">
    <source>
        <dbReference type="EMBL" id="CAK7235191.1"/>
    </source>
</evidence>
<evidence type="ECO:0000256" key="2">
    <source>
        <dbReference type="ARBA" id="ARBA00022448"/>
    </source>
</evidence>
<name>A0ABP0CLI7_9PEZI</name>
<feature type="transmembrane region" description="Helical" evidence="6">
    <location>
        <begin position="129"/>
        <end position="147"/>
    </location>
</feature>
<evidence type="ECO:0000256" key="1">
    <source>
        <dbReference type="ARBA" id="ARBA00004141"/>
    </source>
</evidence>
<dbReference type="EMBL" id="CAWUHB010000067">
    <property type="protein sequence ID" value="CAK7232683.1"/>
    <property type="molecule type" value="Genomic_DNA"/>
</dbReference>
<dbReference type="Pfam" id="PF07690">
    <property type="entry name" value="MFS_1"/>
    <property type="match status" value="1"/>
</dbReference>
<keyword evidence="10" id="KW-1185">Reference proteome</keyword>
<feature type="domain" description="Major facilitator superfamily (MFS) profile" evidence="7">
    <location>
        <begin position="63"/>
        <end position="511"/>
    </location>
</feature>
<feature type="transmembrane region" description="Helical" evidence="6">
    <location>
        <begin position="66"/>
        <end position="85"/>
    </location>
</feature>
<evidence type="ECO:0000256" key="5">
    <source>
        <dbReference type="ARBA" id="ARBA00023136"/>
    </source>
</evidence>
<proteinExistence type="predicted"/>
<comment type="subcellular location">
    <subcellularLocation>
        <location evidence="1">Membrane</location>
        <topology evidence="1">Multi-pass membrane protein</topology>
    </subcellularLocation>
</comment>
<feature type="transmembrane region" description="Helical" evidence="6">
    <location>
        <begin position="153"/>
        <end position="177"/>
    </location>
</feature>
<protein>
    <submittedName>
        <fullName evidence="8">Filamentous Growth Regulator</fullName>
    </submittedName>
</protein>
<evidence type="ECO:0000313" key="10">
    <source>
        <dbReference type="Proteomes" id="UP001642405"/>
    </source>
</evidence>
<dbReference type="SUPFAM" id="SSF103473">
    <property type="entry name" value="MFS general substrate transporter"/>
    <property type="match status" value="1"/>
</dbReference>
<evidence type="ECO:0000256" key="4">
    <source>
        <dbReference type="ARBA" id="ARBA00022989"/>
    </source>
</evidence>
<evidence type="ECO:0000313" key="8">
    <source>
        <dbReference type="EMBL" id="CAK7232683.1"/>
    </source>
</evidence>
<keyword evidence="2" id="KW-0813">Transport</keyword>
<evidence type="ECO:0000259" key="7">
    <source>
        <dbReference type="PROSITE" id="PS50850"/>
    </source>
</evidence>
<keyword evidence="4 6" id="KW-1133">Transmembrane helix</keyword>
<dbReference type="PANTHER" id="PTHR23511:SF4">
    <property type="entry name" value="MAJOR FACILITATOR SUPERFAMILY (MFS) PROFILE DOMAIN-CONTAINING PROTEIN"/>
    <property type="match status" value="1"/>
</dbReference>
<reference evidence="8 10" key="1">
    <citation type="submission" date="2024-01" db="EMBL/GenBank/DDBJ databases">
        <authorList>
            <person name="Allen C."/>
            <person name="Tagirdzhanova G."/>
        </authorList>
    </citation>
    <scope>NUCLEOTIDE SEQUENCE [LARGE SCALE GENOMIC DNA]</scope>
</reference>
<feature type="transmembrane region" description="Helical" evidence="6">
    <location>
        <begin position="324"/>
        <end position="349"/>
    </location>
</feature>
<feature type="transmembrane region" description="Helical" evidence="6">
    <location>
        <begin position="105"/>
        <end position="122"/>
    </location>
</feature>
<gene>
    <name evidence="8" type="primary">FGR2_3</name>
    <name evidence="9" type="synonym">FGR2_4</name>
    <name evidence="8" type="ORF">SCUCBS95973_008341</name>
    <name evidence="9" type="ORF">SCUCBS95973_009185</name>
</gene>
<sequence length="515" mass="56057">MEPTMDHNNEKKAQPDDVDLKAVPATDIGPGDLISYGDVDPVLAAKMHLLNEAINEIGWTNYQLKLFFLNGFGYAVDSLLTFYIGIANPQAVLEFHPPYSGGGSIALYAGLLVGVLGWGLTADIIGRHWAFNLSLVSSAVLTIIVGASPNYNFFAAFVALAAAGAGGNLALDTTVFLEFLPSKYQFMIIVMALWWGVGQTVAGLMAWGFMPNFSCTSSDFCPKSENMGWRYLYYVGGGFVLLLAMLRIFVLRFRETPKYLLCSGQDEACVELLQDVAKKYNRPCSLTLDQLQRLGDVTTAHASTRYSLSEVALHFRGLFATRKLAITSIVLWMLWACIGLAYPLYYLFLPTYLATRGAEFGETSAYITWRNYTLANFCAIFGPLFAGYITTIRVIGRKFTMVIGALSTMAIFFGYTAVKSADQNVALNCIGSLTINVYFSALYAYSPEVLPSAHRATGTGFAISFARVMGIVAAVIGTHVDTSTSVPIYVAASLFAVMAVLAAIAPYEPQRGQSI</sequence>
<evidence type="ECO:0000256" key="6">
    <source>
        <dbReference type="SAM" id="Phobius"/>
    </source>
</evidence>
<evidence type="ECO:0000256" key="3">
    <source>
        <dbReference type="ARBA" id="ARBA00022692"/>
    </source>
</evidence>
<dbReference type="EMBL" id="CAWUHB010000095">
    <property type="protein sequence ID" value="CAK7235191.1"/>
    <property type="molecule type" value="Genomic_DNA"/>
</dbReference>
<feature type="transmembrane region" description="Helical" evidence="6">
    <location>
        <begin position="424"/>
        <end position="445"/>
    </location>
</feature>
<feature type="transmembrane region" description="Helical" evidence="6">
    <location>
        <begin position="231"/>
        <end position="250"/>
    </location>
</feature>
<feature type="transmembrane region" description="Helical" evidence="6">
    <location>
        <begin position="457"/>
        <end position="480"/>
    </location>
</feature>
<keyword evidence="5 6" id="KW-0472">Membrane</keyword>
<accession>A0ABP0CLI7</accession>
<dbReference type="PROSITE" id="PS50850">
    <property type="entry name" value="MFS"/>
    <property type="match status" value="1"/>
</dbReference>
<dbReference type="Gene3D" id="1.20.1250.20">
    <property type="entry name" value="MFS general substrate transporter like domains"/>
    <property type="match status" value="1"/>
</dbReference>
<dbReference type="InterPro" id="IPR036259">
    <property type="entry name" value="MFS_trans_sf"/>
</dbReference>
<keyword evidence="3 6" id="KW-0812">Transmembrane</keyword>
<dbReference type="PANTHER" id="PTHR23511">
    <property type="entry name" value="SYNAPTIC VESICLE GLYCOPROTEIN 2"/>
    <property type="match status" value="1"/>
</dbReference>
<feature type="transmembrane region" description="Helical" evidence="6">
    <location>
        <begin position="401"/>
        <end position="418"/>
    </location>
</feature>
<dbReference type="InterPro" id="IPR011701">
    <property type="entry name" value="MFS"/>
</dbReference>
<feature type="transmembrane region" description="Helical" evidence="6">
    <location>
        <begin position="486"/>
        <end position="507"/>
    </location>
</feature>
<dbReference type="InterPro" id="IPR020846">
    <property type="entry name" value="MFS_dom"/>
</dbReference>